<evidence type="ECO:0000313" key="1">
    <source>
        <dbReference type="EMBL" id="KAI3375503.1"/>
    </source>
</evidence>
<organism evidence="1 2">
    <name type="scientific">Scortum barcoo</name>
    <name type="common">barcoo grunter</name>
    <dbReference type="NCBI Taxonomy" id="214431"/>
    <lineage>
        <taxon>Eukaryota</taxon>
        <taxon>Metazoa</taxon>
        <taxon>Chordata</taxon>
        <taxon>Craniata</taxon>
        <taxon>Vertebrata</taxon>
        <taxon>Euteleostomi</taxon>
        <taxon>Actinopterygii</taxon>
        <taxon>Neopterygii</taxon>
        <taxon>Teleostei</taxon>
        <taxon>Neoteleostei</taxon>
        <taxon>Acanthomorphata</taxon>
        <taxon>Eupercaria</taxon>
        <taxon>Centrarchiformes</taxon>
        <taxon>Terapontoidei</taxon>
        <taxon>Terapontidae</taxon>
        <taxon>Scortum</taxon>
    </lineage>
</organism>
<protein>
    <submittedName>
        <fullName evidence="1">Uncharacterized protein</fullName>
    </submittedName>
</protein>
<reference evidence="1" key="1">
    <citation type="submission" date="2022-04" db="EMBL/GenBank/DDBJ databases">
        <title>Jade perch genome.</title>
        <authorList>
            <person name="Chao B."/>
        </authorList>
    </citation>
    <scope>NUCLEOTIDE SEQUENCE</scope>
    <source>
        <strain evidence="1">CB-2022</strain>
    </source>
</reference>
<accession>A0ACB8X9B5</accession>
<gene>
    <name evidence="1" type="ORF">L3Q82_003833</name>
</gene>
<proteinExistence type="predicted"/>
<dbReference type="EMBL" id="CM041532">
    <property type="protein sequence ID" value="KAI3375503.1"/>
    <property type="molecule type" value="Genomic_DNA"/>
</dbReference>
<comment type="caution">
    <text evidence="1">The sequence shown here is derived from an EMBL/GenBank/DDBJ whole genome shotgun (WGS) entry which is preliminary data.</text>
</comment>
<sequence length="103" mass="11297">MEKDFQSGLEVLILPNRPSGASGGEERQLTAHTVYSGVGELLTSTGTIVEWWKEYFEDLFNPTNTHSLEKTEPEGSEVGALMSGAEVAEAVKQLRKQRCPWGG</sequence>
<dbReference type="Proteomes" id="UP000831701">
    <property type="component" value="Chromosome 2"/>
</dbReference>
<keyword evidence="2" id="KW-1185">Reference proteome</keyword>
<name>A0ACB8X9B5_9TELE</name>
<evidence type="ECO:0000313" key="2">
    <source>
        <dbReference type="Proteomes" id="UP000831701"/>
    </source>
</evidence>